<dbReference type="PANTHER" id="PTHR11266:SF85">
    <property type="entry name" value="MPV17-LIKE PROTEIN"/>
    <property type="match status" value="1"/>
</dbReference>
<accession>A0ABN7NIJ3</accession>
<organism evidence="7 8">
    <name type="scientific">Timema podura</name>
    <name type="common">Walking stick</name>
    <dbReference type="NCBI Taxonomy" id="61482"/>
    <lineage>
        <taxon>Eukaryota</taxon>
        <taxon>Metazoa</taxon>
        <taxon>Ecdysozoa</taxon>
        <taxon>Arthropoda</taxon>
        <taxon>Hexapoda</taxon>
        <taxon>Insecta</taxon>
        <taxon>Pterygota</taxon>
        <taxon>Neoptera</taxon>
        <taxon>Polyneoptera</taxon>
        <taxon>Phasmatodea</taxon>
        <taxon>Timematodea</taxon>
        <taxon>Timematoidea</taxon>
        <taxon>Timematidae</taxon>
        <taxon>Timema</taxon>
    </lineage>
</organism>
<evidence type="ECO:0000313" key="7">
    <source>
        <dbReference type="EMBL" id="CAG2054456.1"/>
    </source>
</evidence>
<name>A0ABN7NIJ3_TIMPD</name>
<evidence type="ECO:0000256" key="6">
    <source>
        <dbReference type="RuleBase" id="RU363053"/>
    </source>
</evidence>
<dbReference type="Proteomes" id="UP001153148">
    <property type="component" value="Unassembled WGS sequence"/>
</dbReference>
<dbReference type="EMBL" id="CAJPIN010001347">
    <property type="protein sequence ID" value="CAG2054456.1"/>
    <property type="molecule type" value="Genomic_DNA"/>
</dbReference>
<keyword evidence="8" id="KW-1185">Reference proteome</keyword>
<evidence type="ECO:0000256" key="2">
    <source>
        <dbReference type="ARBA" id="ARBA00006824"/>
    </source>
</evidence>
<keyword evidence="5" id="KW-0472">Membrane</keyword>
<evidence type="ECO:0000256" key="1">
    <source>
        <dbReference type="ARBA" id="ARBA00004141"/>
    </source>
</evidence>
<sequence>MAVALVRRAFHKHPFLFNCMVHGTLYTGTDFSQQTFRKLAMHSGLRLFSGACTIWYKWLDKHYVGTAAKTVVKKLLLDQFLFTPPLIAAFYITKPYSARLMSSPARDTQPTYEFRRAAGSGFLPRQSTSSWSRLQRVWCMWVFAPSSGSTSSVGTNDNITEIPSSSCYSNNIIHQAIQASTEERR</sequence>
<dbReference type="InterPro" id="IPR007248">
    <property type="entry name" value="Mpv17_PMP22"/>
</dbReference>
<evidence type="ECO:0008006" key="9">
    <source>
        <dbReference type="Google" id="ProtNLM"/>
    </source>
</evidence>
<gene>
    <name evidence="7" type="ORF">TPAB3V08_LOCUS1484</name>
</gene>
<evidence type="ECO:0000256" key="4">
    <source>
        <dbReference type="ARBA" id="ARBA00022989"/>
    </source>
</evidence>
<comment type="subcellular location">
    <subcellularLocation>
        <location evidence="1">Membrane</location>
        <topology evidence="1">Multi-pass membrane protein</topology>
    </subcellularLocation>
</comment>
<evidence type="ECO:0000256" key="5">
    <source>
        <dbReference type="ARBA" id="ARBA00023136"/>
    </source>
</evidence>
<comment type="caution">
    <text evidence="7">The sequence shown here is derived from an EMBL/GenBank/DDBJ whole genome shotgun (WGS) entry which is preliminary data.</text>
</comment>
<reference evidence="7" key="1">
    <citation type="submission" date="2021-03" db="EMBL/GenBank/DDBJ databases">
        <authorList>
            <person name="Tran Van P."/>
        </authorList>
    </citation>
    <scope>NUCLEOTIDE SEQUENCE</scope>
</reference>
<protein>
    <recommendedName>
        <fullName evidence="9">Mpv17-like protein</fullName>
    </recommendedName>
</protein>
<evidence type="ECO:0000256" key="3">
    <source>
        <dbReference type="ARBA" id="ARBA00022692"/>
    </source>
</evidence>
<keyword evidence="3" id="KW-0812">Transmembrane</keyword>
<proteinExistence type="inferred from homology"/>
<dbReference type="PANTHER" id="PTHR11266">
    <property type="entry name" value="PEROXISOMAL MEMBRANE PROTEIN 2, PXMP2 MPV17"/>
    <property type="match status" value="1"/>
</dbReference>
<keyword evidence="4" id="KW-1133">Transmembrane helix</keyword>
<evidence type="ECO:0000313" key="8">
    <source>
        <dbReference type="Proteomes" id="UP001153148"/>
    </source>
</evidence>
<comment type="similarity">
    <text evidence="2 6">Belongs to the peroxisomal membrane protein PXMP2/4 family.</text>
</comment>